<sequence length="189" mass="21275">MTDVLVLLEKGDMFGPVLRSYGYNSQPIVPNAFGSQFCPPVKLLIVPAGFPRPNFYSFLRSTLERNKDRIDNFVRNGGIVFSYGALMEEYTYDWLPVNVKYCSDPKKQSVKTINVDSPAAMIFEQGVQGCDGYLKEFDGEKIMASEDDKAVLVHKQLGDGHIIVSGMYDFPGKRFIDWACSPDRKPVKI</sequence>
<reference evidence="1 2" key="1">
    <citation type="submission" date="2017-11" db="EMBL/GenBank/DDBJ databases">
        <title>Isolation and Characterization of Family Methanocellaceae Species from Potential Methane Hydrate Area Offshore Southwestern Taiwan.</title>
        <authorList>
            <person name="Zhang W.-L."/>
            <person name="Chen W.-C."/>
            <person name="Lai M.-C."/>
            <person name="Chen S.-C."/>
        </authorList>
    </citation>
    <scope>NUCLEOTIDE SEQUENCE [LARGE SCALE GENOMIC DNA]</scope>
    <source>
        <strain evidence="1 2">CWC-04</strain>
    </source>
</reference>
<evidence type="ECO:0000313" key="1">
    <source>
        <dbReference type="EMBL" id="MCD1295037.1"/>
    </source>
</evidence>
<dbReference type="Proteomes" id="UP001320159">
    <property type="component" value="Unassembled WGS sequence"/>
</dbReference>
<protein>
    <submittedName>
        <fullName evidence="1">Uncharacterized protein</fullName>
    </submittedName>
</protein>
<comment type="caution">
    <text evidence="1">The sequence shown here is derived from an EMBL/GenBank/DDBJ whole genome shotgun (WGS) entry which is preliminary data.</text>
</comment>
<proteinExistence type="predicted"/>
<name>A0AAP2RF28_9EURY</name>
<evidence type="ECO:0000313" key="2">
    <source>
        <dbReference type="Proteomes" id="UP001320159"/>
    </source>
</evidence>
<dbReference type="RefSeq" id="WP_230741877.1">
    <property type="nucleotide sequence ID" value="NZ_PGCK01000006.1"/>
</dbReference>
<gene>
    <name evidence="1" type="ORF">CUJ83_08510</name>
</gene>
<dbReference type="AlphaFoldDB" id="A0AAP2RF28"/>
<dbReference type="EMBL" id="PGCK01000006">
    <property type="protein sequence ID" value="MCD1295037.1"/>
    <property type="molecule type" value="Genomic_DNA"/>
</dbReference>
<accession>A0AAP2RF28</accession>
<keyword evidence="2" id="KW-1185">Reference proteome</keyword>
<organism evidence="1 2">
    <name type="scientific">Methanooceanicella nereidis</name>
    <dbReference type="NCBI Taxonomy" id="2052831"/>
    <lineage>
        <taxon>Archaea</taxon>
        <taxon>Methanobacteriati</taxon>
        <taxon>Methanobacteriota</taxon>
        <taxon>Stenosarchaea group</taxon>
        <taxon>Methanomicrobia</taxon>
        <taxon>Methanocellales</taxon>
        <taxon>Methanocellaceae</taxon>
        <taxon>Methanooceanicella</taxon>
    </lineage>
</organism>